<evidence type="ECO:0000313" key="2">
    <source>
        <dbReference type="EMBL" id="VAW61537.1"/>
    </source>
</evidence>
<protein>
    <submittedName>
        <fullName evidence="2">Uncharacterized protein</fullName>
    </submittedName>
</protein>
<accession>A0A3B0XEJ4</accession>
<sequence length="203" mass="20984">MNDELFEVAFSGQITAGASIEQVKAKVAAIFKADEAKLAQLFSGKRIVIKKNIDQATASKYKKALNNAGAECEVKSLQLVSTDKLPESVSVLVQEEPAIEEKKAESVAKPAVRAQVFAPAAVSGDIPPAPQTAPLGIEADDISDLSASLAPVGSDMNDGSEAVAAPDIDVSGLDVAPPGSDLGQLSKEEVAEQPDISGLSLED</sequence>
<dbReference type="EMBL" id="UOFI01000011">
    <property type="protein sequence ID" value="VAW61537.1"/>
    <property type="molecule type" value="Genomic_DNA"/>
</dbReference>
<gene>
    <name evidence="2" type="ORF">MNBD_GAMMA09-709</name>
</gene>
<organism evidence="2">
    <name type="scientific">hydrothermal vent metagenome</name>
    <dbReference type="NCBI Taxonomy" id="652676"/>
    <lineage>
        <taxon>unclassified sequences</taxon>
        <taxon>metagenomes</taxon>
        <taxon>ecological metagenomes</taxon>
    </lineage>
</organism>
<name>A0A3B0XEJ4_9ZZZZ</name>
<evidence type="ECO:0000256" key="1">
    <source>
        <dbReference type="SAM" id="MobiDB-lite"/>
    </source>
</evidence>
<dbReference type="AlphaFoldDB" id="A0A3B0XEJ4"/>
<proteinExistence type="predicted"/>
<feature type="region of interest" description="Disordered" evidence="1">
    <location>
        <begin position="146"/>
        <end position="203"/>
    </location>
</feature>
<reference evidence="2" key="1">
    <citation type="submission" date="2018-06" db="EMBL/GenBank/DDBJ databases">
        <authorList>
            <person name="Zhirakovskaya E."/>
        </authorList>
    </citation>
    <scope>NUCLEOTIDE SEQUENCE</scope>
</reference>